<accession>A0ABP0ID40</accession>
<feature type="compositionally biased region" description="Polar residues" evidence="1">
    <location>
        <begin position="29"/>
        <end position="40"/>
    </location>
</feature>
<evidence type="ECO:0000313" key="3">
    <source>
        <dbReference type="Proteomes" id="UP001642484"/>
    </source>
</evidence>
<dbReference type="Proteomes" id="UP001642484">
    <property type="component" value="Unassembled WGS sequence"/>
</dbReference>
<feature type="compositionally biased region" description="Basic and acidic residues" evidence="1">
    <location>
        <begin position="10"/>
        <end position="28"/>
    </location>
</feature>
<reference evidence="2 3" key="1">
    <citation type="submission" date="2024-02" db="EMBL/GenBank/DDBJ databases">
        <authorList>
            <person name="Chen Y."/>
            <person name="Shah S."/>
            <person name="Dougan E. K."/>
            <person name="Thang M."/>
            <person name="Chan C."/>
        </authorList>
    </citation>
    <scope>NUCLEOTIDE SEQUENCE [LARGE SCALE GENOMIC DNA]</scope>
</reference>
<dbReference type="EMBL" id="CAXAMN010002336">
    <property type="protein sequence ID" value="CAK8999204.1"/>
    <property type="molecule type" value="Genomic_DNA"/>
</dbReference>
<feature type="region of interest" description="Disordered" evidence="1">
    <location>
        <begin position="1"/>
        <end position="40"/>
    </location>
</feature>
<feature type="region of interest" description="Disordered" evidence="1">
    <location>
        <begin position="377"/>
        <end position="402"/>
    </location>
</feature>
<name>A0ABP0ID40_9DINO</name>
<organism evidence="2 3">
    <name type="scientific">Durusdinium trenchii</name>
    <dbReference type="NCBI Taxonomy" id="1381693"/>
    <lineage>
        <taxon>Eukaryota</taxon>
        <taxon>Sar</taxon>
        <taxon>Alveolata</taxon>
        <taxon>Dinophyceae</taxon>
        <taxon>Suessiales</taxon>
        <taxon>Symbiodiniaceae</taxon>
        <taxon>Durusdinium</taxon>
    </lineage>
</organism>
<gene>
    <name evidence="2" type="ORF">CCMP2556_LOCUS5564</name>
</gene>
<proteinExistence type="predicted"/>
<feature type="compositionally biased region" description="Polar residues" evidence="1">
    <location>
        <begin position="379"/>
        <end position="394"/>
    </location>
</feature>
<evidence type="ECO:0000256" key="1">
    <source>
        <dbReference type="SAM" id="MobiDB-lite"/>
    </source>
</evidence>
<protein>
    <submittedName>
        <fullName evidence="2">Uncharacterized protein</fullName>
    </submittedName>
</protein>
<evidence type="ECO:0000313" key="2">
    <source>
        <dbReference type="EMBL" id="CAK8999204.1"/>
    </source>
</evidence>
<sequence>MPKGAGEGAIEERLPKSPKKPREQKPKTTEQQAMQANNTANKYLTESEQLRNQLSENFKKALADDLKLSVHALGQRKEDVVKSLASKIDLAENLKEVGEKNVSKATAKLARVKHAGNAHRDIMRFVCLPLEPVWVETVVLKDPNWEETMPKKLPMYDPHELLDYLWRTGKIAVPQEEIMKLASHATHLLVGCAMLCRALHRAQQKLDVEHRSATGIWCAPLSLFNDAAQKRACADGVHDWAILTVLKARRLVEEAAGLGDLTEVYKAQILTAQREKRKVLRDPLRLDALQKGSELTLIMEPGFGEVKPEHLPEVYQRRTFPFNPSRGASPADSRLSTPAISVQTERHRALGGNRPHILTTHGVEFIAEPGPGVHPLDARSSSTLSRSQPRTTGTVRGDGLDKTHRDHAYNSAHMFGHHDVRNNMNPWLAHYRIPKWETTSTMYGEHYRHPEQTYTRPIKNRMPVFHINL</sequence>
<comment type="caution">
    <text evidence="2">The sequence shown here is derived from an EMBL/GenBank/DDBJ whole genome shotgun (WGS) entry which is preliminary data.</text>
</comment>
<keyword evidence="3" id="KW-1185">Reference proteome</keyword>